<sequence>MLPFEAKKKVIEALEAGAASFGTLVEKTGLERKDIQESLDRLEQIGVSNSTLVGSVVMYHLCSQVNRERAVEMVNASPSEEVQSVSDQVRDLLIKAGDAGIGPAEIEVQGSRNAKYTALQYWKRKGLARLEDKRWYWVKPVVSVADDDKTAPIDIPVKLKDGAEVVGRIRPPAQEKLKVTADADNSPVEQATRKRLVLIEPVSARLEMGGLFTIIGYGQEMLVDPANALELGSFLVKTAQAMQAR</sequence>
<keyword evidence="2" id="KW-1185">Reference proteome</keyword>
<name>A0A454JK26_9NEIS</name>
<dbReference type="AlphaFoldDB" id="A0A454JK26"/>
<accession>A0A454JK26</accession>
<dbReference type="Proteomes" id="UP000274139">
    <property type="component" value="Unassembled WGS sequence"/>
</dbReference>
<evidence type="ECO:0000313" key="2">
    <source>
        <dbReference type="Proteomes" id="UP000274139"/>
    </source>
</evidence>
<organism evidence="1 2">
    <name type="scientific">Aquitalea palustris</name>
    <dbReference type="NCBI Taxonomy" id="2480983"/>
    <lineage>
        <taxon>Bacteria</taxon>
        <taxon>Pseudomonadati</taxon>
        <taxon>Pseudomonadota</taxon>
        <taxon>Betaproteobacteria</taxon>
        <taxon>Neisseriales</taxon>
        <taxon>Chromobacteriaceae</taxon>
        <taxon>Aquitalea</taxon>
    </lineage>
</organism>
<dbReference type="RefSeq" id="WP_103524140.1">
    <property type="nucleotide sequence ID" value="NZ_JAIZDC010000007.1"/>
</dbReference>
<reference evidence="1 2" key="1">
    <citation type="submission" date="2018-10" db="EMBL/GenBank/DDBJ databases">
        <title>Draft genome sequence of Aquitalea MWU14-2217 isolated from a wild cranberry bog in Provincetown, Massachusetts.</title>
        <authorList>
            <person name="Ebadzadsahrai G."/>
            <person name="Soby S."/>
        </authorList>
    </citation>
    <scope>NUCLEOTIDE SEQUENCE [LARGE SCALE GENOMIC DNA]</scope>
    <source>
        <strain evidence="1 2">MWU14-2217</strain>
    </source>
</reference>
<proteinExistence type="predicted"/>
<protein>
    <submittedName>
        <fullName evidence="1">Uncharacterized protein</fullName>
    </submittedName>
</protein>
<dbReference type="EMBL" id="RFAR01000024">
    <property type="protein sequence ID" value="RMC99591.1"/>
    <property type="molecule type" value="Genomic_DNA"/>
</dbReference>
<gene>
    <name evidence="1" type="ORF">EAY64_07410</name>
</gene>
<comment type="caution">
    <text evidence="1">The sequence shown here is derived from an EMBL/GenBank/DDBJ whole genome shotgun (WGS) entry which is preliminary data.</text>
</comment>
<evidence type="ECO:0000313" key="1">
    <source>
        <dbReference type="EMBL" id="RMC99591.1"/>
    </source>
</evidence>